<keyword evidence="4" id="KW-0479">Metal-binding</keyword>
<evidence type="ECO:0000256" key="3">
    <source>
        <dbReference type="ARBA" id="ARBA00022679"/>
    </source>
</evidence>
<dbReference type="EMBL" id="CP023344">
    <property type="protein sequence ID" value="ATC63212.1"/>
    <property type="molecule type" value="Genomic_DNA"/>
</dbReference>
<dbReference type="InterPro" id="IPR001206">
    <property type="entry name" value="Diacylglycerol_kinase_cat_dom"/>
</dbReference>
<evidence type="ECO:0000256" key="2">
    <source>
        <dbReference type="ARBA" id="ARBA00022516"/>
    </source>
</evidence>
<proteinExistence type="predicted"/>
<dbReference type="GO" id="GO:0046872">
    <property type="term" value="F:metal ion binding"/>
    <property type="evidence" value="ECO:0007669"/>
    <property type="project" value="UniProtKB-KW"/>
</dbReference>
<keyword evidence="7" id="KW-0067">ATP-binding</keyword>
<dbReference type="PANTHER" id="PTHR12358">
    <property type="entry name" value="SPHINGOSINE KINASE"/>
    <property type="match status" value="1"/>
</dbReference>
<dbReference type="SMART" id="SM00046">
    <property type="entry name" value="DAGKc"/>
    <property type="match status" value="1"/>
</dbReference>
<dbReference type="InterPro" id="IPR050187">
    <property type="entry name" value="Lipid_Phosphate_FormReg"/>
</dbReference>
<dbReference type="OrthoDB" id="9786026at2"/>
<evidence type="ECO:0000256" key="5">
    <source>
        <dbReference type="ARBA" id="ARBA00022741"/>
    </source>
</evidence>
<dbReference type="InterPro" id="IPR005218">
    <property type="entry name" value="Diacylglycerol/lipid_kinase"/>
</dbReference>
<dbReference type="KEGG" id="vbh:CMV30_04170"/>
<evidence type="ECO:0000256" key="9">
    <source>
        <dbReference type="ARBA" id="ARBA00023098"/>
    </source>
</evidence>
<dbReference type="InterPro" id="IPR045540">
    <property type="entry name" value="YegS/DAGK_C"/>
</dbReference>
<evidence type="ECO:0000256" key="10">
    <source>
        <dbReference type="ARBA" id="ARBA00023209"/>
    </source>
</evidence>
<sequence>MKTRFIYNPKSGHNAKSPHLLERARLFIAQHKLDADVVLTERTRHATELARRAVDDGCELIVAIGGDGTMNEVAAALIDSPAALGLIPCGSGNGLGRHLGIPGPGKGAFRNLLNGDIRTIDTGLANGIPFFNAMGVGFDAEISHRFNRLTHRGLPAYVHTTFGTLFRFRPQKYTIRSGDMSITTSAFIISVANSDQYGNDCFIAPGASVDDGRLNITVMKSIHLFNALPIALRLFTKRIDGSASVQRLLGPSFSIERPVPGLLHTDGETHETAALIEVTVRPRSLRIMVPHREAAAA</sequence>
<dbReference type="NCBIfam" id="TIGR00147">
    <property type="entry name" value="YegS/Rv2252/BmrU family lipid kinase"/>
    <property type="match status" value="1"/>
</dbReference>
<dbReference type="GO" id="GO:0005524">
    <property type="term" value="F:ATP binding"/>
    <property type="evidence" value="ECO:0007669"/>
    <property type="project" value="UniProtKB-KW"/>
</dbReference>
<dbReference type="Pfam" id="PF19279">
    <property type="entry name" value="YegS_C"/>
    <property type="match status" value="1"/>
</dbReference>
<keyword evidence="9" id="KW-0443">Lipid metabolism</keyword>
<dbReference type="GO" id="GO:0008654">
    <property type="term" value="P:phospholipid biosynthetic process"/>
    <property type="evidence" value="ECO:0007669"/>
    <property type="project" value="UniProtKB-KW"/>
</dbReference>
<keyword evidence="8" id="KW-0460">Magnesium</keyword>
<dbReference type="GO" id="GO:0016301">
    <property type="term" value="F:kinase activity"/>
    <property type="evidence" value="ECO:0007669"/>
    <property type="project" value="UniProtKB-KW"/>
</dbReference>
<keyword evidence="2" id="KW-0444">Lipid biosynthesis</keyword>
<evidence type="ECO:0000256" key="8">
    <source>
        <dbReference type="ARBA" id="ARBA00022842"/>
    </source>
</evidence>
<dbReference type="AlphaFoldDB" id="A0A290QH62"/>
<accession>A0A290QH62</accession>
<reference evidence="13 14" key="1">
    <citation type="submission" date="2017-09" db="EMBL/GenBank/DDBJ databases">
        <title>Complete genome sequence of Verrucomicrobial strain HZ-65, isolated from freshwater.</title>
        <authorList>
            <person name="Choi A."/>
        </authorList>
    </citation>
    <scope>NUCLEOTIDE SEQUENCE [LARGE SCALE GENOMIC DNA]</scope>
    <source>
        <strain evidence="13 14">HZ-65</strain>
    </source>
</reference>
<dbReference type="Proteomes" id="UP000217265">
    <property type="component" value="Chromosome"/>
</dbReference>
<evidence type="ECO:0000256" key="1">
    <source>
        <dbReference type="ARBA" id="ARBA00001946"/>
    </source>
</evidence>
<name>A0A290QH62_9BACT</name>
<dbReference type="GO" id="GO:0005886">
    <property type="term" value="C:plasma membrane"/>
    <property type="evidence" value="ECO:0007669"/>
    <property type="project" value="TreeGrafter"/>
</dbReference>
<keyword evidence="10" id="KW-0594">Phospholipid biosynthesis</keyword>
<organism evidence="13 14">
    <name type="scientific">Nibricoccus aquaticus</name>
    <dbReference type="NCBI Taxonomy" id="2576891"/>
    <lineage>
        <taxon>Bacteria</taxon>
        <taxon>Pseudomonadati</taxon>
        <taxon>Verrucomicrobiota</taxon>
        <taxon>Opitutia</taxon>
        <taxon>Opitutales</taxon>
        <taxon>Opitutaceae</taxon>
        <taxon>Nibricoccus</taxon>
    </lineage>
</organism>
<dbReference type="Gene3D" id="2.60.200.40">
    <property type="match status" value="1"/>
</dbReference>
<dbReference type="RefSeq" id="WP_096054844.1">
    <property type="nucleotide sequence ID" value="NZ_CP023344.1"/>
</dbReference>
<dbReference type="InterPro" id="IPR016064">
    <property type="entry name" value="NAD/diacylglycerol_kinase_sf"/>
</dbReference>
<evidence type="ECO:0000256" key="4">
    <source>
        <dbReference type="ARBA" id="ARBA00022723"/>
    </source>
</evidence>
<dbReference type="Gene3D" id="3.40.50.10330">
    <property type="entry name" value="Probable inorganic polyphosphate/atp-NAD kinase, domain 1"/>
    <property type="match status" value="1"/>
</dbReference>
<keyword evidence="6 13" id="KW-0418">Kinase</keyword>
<protein>
    <submittedName>
        <fullName evidence="13">Diacylglycerol kinase</fullName>
    </submittedName>
</protein>
<dbReference type="PANTHER" id="PTHR12358:SF106">
    <property type="entry name" value="LIPID KINASE YEGS"/>
    <property type="match status" value="1"/>
</dbReference>
<keyword evidence="14" id="KW-1185">Reference proteome</keyword>
<keyword evidence="3" id="KW-0808">Transferase</keyword>
<comment type="cofactor">
    <cofactor evidence="1">
        <name>Mg(2+)</name>
        <dbReference type="ChEBI" id="CHEBI:18420"/>
    </cofactor>
</comment>
<evidence type="ECO:0000259" key="12">
    <source>
        <dbReference type="PROSITE" id="PS50146"/>
    </source>
</evidence>
<dbReference type="InterPro" id="IPR017438">
    <property type="entry name" value="ATP-NAD_kinase_N"/>
</dbReference>
<dbReference type="SUPFAM" id="SSF111331">
    <property type="entry name" value="NAD kinase/diacylglycerol kinase-like"/>
    <property type="match status" value="1"/>
</dbReference>
<dbReference type="PROSITE" id="PS50146">
    <property type="entry name" value="DAGK"/>
    <property type="match status" value="1"/>
</dbReference>
<evidence type="ECO:0000313" key="14">
    <source>
        <dbReference type="Proteomes" id="UP000217265"/>
    </source>
</evidence>
<feature type="domain" description="DAGKc" evidence="12">
    <location>
        <begin position="1"/>
        <end position="129"/>
    </location>
</feature>
<evidence type="ECO:0000256" key="7">
    <source>
        <dbReference type="ARBA" id="ARBA00022840"/>
    </source>
</evidence>
<evidence type="ECO:0000256" key="11">
    <source>
        <dbReference type="ARBA" id="ARBA00023264"/>
    </source>
</evidence>
<evidence type="ECO:0000256" key="6">
    <source>
        <dbReference type="ARBA" id="ARBA00022777"/>
    </source>
</evidence>
<keyword evidence="5" id="KW-0547">Nucleotide-binding</keyword>
<dbReference type="Pfam" id="PF00781">
    <property type="entry name" value="DAGK_cat"/>
    <property type="match status" value="1"/>
</dbReference>
<evidence type="ECO:0000313" key="13">
    <source>
        <dbReference type="EMBL" id="ATC63212.1"/>
    </source>
</evidence>
<gene>
    <name evidence="13" type="ORF">CMV30_04170</name>
</gene>
<keyword evidence="11" id="KW-1208">Phospholipid metabolism</keyword>